<dbReference type="Pfam" id="PF02867">
    <property type="entry name" value="Ribonuc_red_lgC"/>
    <property type="match status" value="2"/>
</dbReference>
<dbReference type="Gene3D" id="3.20.70.20">
    <property type="match status" value="1"/>
</dbReference>
<comment type="cofactor">
    <cofactor evidence="1">
        <name>adenosylcob(III)alamin</name>
        <dbReference type="ChEBI" id="CHEBI:18408"/>
    </cofactor>
</comment>
<evidence type="ECO:0000256" key="3">
    <source>
        <dbReference type="ARBA" id="ARBA00023002"/>
    </source>
</evidence>
<keyword evidence="4" id="KW-0170">Cobalt</keyword>
<protein>
    <submittedName>
        <fullName evidence="6">Putative ribonucleotide reductase</fullName>
    </submittedName>
</protein>
<evidence type="ECO:0000256" key="1">
    <source>
        <dbReference type="ARBA" id="ARBA00001922"/>
    </source>
</evidence>
<evidence type="ECO:0000313" key="6">
    <source>
        <dbReference type="EMBL" id="AAU84577.1"/>
    </source>
</evidence>
<dbReference type="SUPFAM" id="SSF51998">
    <property type="entry name" value="PFL-like glycyl radical enzymes"/>
    <property type="match status" value="1"/>
</dbReference>
<dbReference type="PANTHER" id="PTHR43371:SF1">
    <property type="entry name" value="RIBONUCLEOSIDE-DIPHOSPHATE REDUCTASE"/>
    <property type="match status" value="1"/>
</dbReference>
<dbReference type="InterPro" id="IPR000788">
    <property type="entry name" value="RNR_lg_C"/>
</dbReference>
<sequence>MSNKAIARTGRVQNWMDNPTNRLPVSCTIFKPTDSMEGPNGIEASWRFVSHALRYGAGVAVHLSGIRSAGSDNGRGLIASGPVSFGKIYSCLNEQLRRGGIYKNGAVVLHLDLSHPDILEFIETPRNELPWAKRCINITQEMWDESSEEVKDAVLAGIARGDIWLAKIRWNQHGRRIYANVCLEVFLESRGTCLLEHINLAACEVDEIPQAFVDGMTELIELHSNTNVDSSGEYLAPENDRQVGLGMLGLANLLALEGVTYKEFADALDFHAGISLDNPVTRAASKIVIAIDEGIKSAAAIARLHNMDRAFAIAPTASCSYRYTDRAGYTTAPEIAPPIGRTVDRDSSTFGVQQFDYGNVQTAEEVGWDSYKRTVDGIMRLLQATDLAHGYSFNSWSDVVTYDRAFVDEWLKSPQTSLYYSLQVMQNTQAKDDALAALDGDFGSMFGFDDETDNEIIDLFNDPSACVGCAE</sequence>
<dbReference type="GO" id="GO:0031419">
    <property type="term" value="F:cobalamin binding"/>
    <property type="evidence" value="ECO:0007669"/>
    <property type="project" value="UniProtKB-KW"/>
</dbReference>
<evidence type="ECO:0000256" key="4">
    <source>
        <dbReference type="ARBA" id="ARBA00023285"/>
    </source>
</evidence>
<proteinExistence type="predicted"/>
<accession>Q5Y195</accession>
<name>Q5Y195_9ZZZZ</name>
<feature type="domain" description="Ribonucleotide reductase large subunit C-terminal" evidence="5">
    <location>
        <begin position="172"/>
        <end position="263"/>
    </location>
</feature>
<keyword evidence="3" id="KW-0560">Oxidoreductase</keyword>
<dbReference type="EMBL" id="AY713442">
    <property type="protein sequence ID" value="AAU84577.1"/>
    <property type="molecule type" value="Genomic_DNA"/>
</dbReference>
<keyword evidence="2" id="KW-0846">Cobalamin</keyword>
<dbReference type="PANTHER" id="PTHR43371">
    <property type="entry name" value="VITAMIN B12-DEPENDENT RIBONUCLEOTIDE REDUCTASE"/>
    <property type="match status" value="1"/>
</dbReference>
<dbReference type="AlphaFoldDB" id="Q5Y195"/>
<evidence type="ECO:0000259" key="5">
    <source>
        <dbReference type="Pfam" id="PF02867"/>
    </source>
</evidence>
<organism evidence="6">
    <name type="scientific">uncultured organism BAC21E04</name>
    <dbReference type="NCBI Taxonomy" id="382346"/>
    <lineage>
        <taxon>unclassified sequences</taxon>
        <taxon>environmental samples</taxon>
    </lineage>
</organism>
<dbReference type="InterPro" id="IPR050862">
    <property type="entry name" value="RdRp_reductase_class-2"/>
</dbReference>
<dbReference type="GO" id="GO:0004748">
    <property type="term" value="F:ribonucleoside-diphosphate reductase activity, thioredoxin disulfide as acceptor"/>
    <property type="evidence" value="ECO:0007669"/>
    <property type="project" value="TreeGrafter"/>
</dbReference>
<feature type="domain" description="Ribonucleotide reductase large subunit C-terminal" evidence="5">
    <location>
        <begin position="25"/>
        <end position="138"/>
    </location>
</feature>
<reference evidence="6" key="1">
    <citation type="journal article" date="2005" name="Environ. Microbiol.">
        <title>Potential photosynthesis gene recombination between Prochlorococcus and Synechococcus via viral intermediates.</title>
        <authorList>
            <person name="Zeidner G."/>
            <person name="Bielawski J.P."/>
            <person name="Shmoish M."/>
            <person name="Scanlan D.J."/>
            <person name="Sabehi G."/>
            <person name="Beja O."/>
        </authorList>
    </citation>
    <scope>NUCLEOTIDE SEQUENCE</scope>
    <source>
        <strain evidence="6">4</strain>
    </source>
</reference>
<evidence type="ECO:0000256" key="2">
    <source>
        <dbReference type="ARBA" id="ARBA00022628"/>
    </source>
</evidence>